<comment type="function">
    <text evidence="7">Serine hydrolase involved in the detoxification of formaldehyde.</text>
</comment>
<dbReference type="InterPro" id="IPR029058">
    <property type="entry name" value="AB_hydrolase_fold"/>
</dbReference>
<evidence type="ECO:0000313" key="8">
    <source>
        <dbReference type="EMBL" id="MEM5343397.1"/>
    </source>
</evidence>
<accession>A0ABU9R9R7</accession>
<dbReference type="RefSeq" id="WP_342959222.1">
    <property type="nucleotide sequence ID" value="NZ_JAZHFZ010000024.1"/>
</dbReference>
<gene>
    <name evidence="8" type="primary">fghA</name>
    <name evidence="8" type="ORF">V4C56_27715</name>
</gene>
<keyword evidence="3 7" id="KW-0719">Serine esterase</keyword>
<evidence type="ECO:0000256" key="6">
    <source>
        <dbReference type="NCBIfam" id="TIGR02821"/>
    </source>
</evidence>
<dbReference type="SUPFAM" id="SSF53474">
    <property type="entry name" value="alpha/beta-Hydrolases"/>
    <property type="match status" value="1"/>
</dbReference>
<name>A0ABU9R9R7_9BURK</name>
<protein>
    <recommendedName>
        <fullName evidence="2 6">S-formylglutathione hydrolase</fullName>
        <ecNumber evidence="2 6">3.1.2.12</ecNumber>
    </recommendedName>
</protein>
<evidence type="ECO:0000256" key="3">
    <source>
        <dbReference type="ARBA" id="ARBA00022487"/>
    </source>
</evidence>
<comment type="similarity">
    <text evidence="1 7">Belongs to the esterase D family.</text>
</comment>
<evidence type="ECO:0000256" key="2">
    <source>
        <dbReference type="ARBA" id="ARBA00012479"/>
    </source>
</evidence>
<dbReference type="NCBIfam" id="TIGR02821">
    <property type="entry name" value="fghA_ester_D"/>
    <property type="match status" value="1"/>
</dbReference>
<keyword evidence="9" id="KW-1185">Reference proteome</keyword>
<sequence>MSLDLVSSSRCFDGTQRVYSHKSETLKCDMRFAVYLPPAAAAQPVPAVFWLSGLTCTEQNFITKAGAQRAASALGLAIIAPDTSPRGADVPNDDAYDFGMGAGFYVDATQEPWSKHYRMYSYIVDELRPLIASSLPIDAGRVGISGHSMGGHGALTIALRNPSLFRTVSAFSPICAPTQCPWGEKAFSGYLGDDRSQWSKYDAVQLMLEDGWTGPEILVDQGDADEFLESQLKPDLLADAASRGDVPLRLRRHQGYDHSYFFISTFIASHLEHHARHLAVEQRMQCSLDRLTVRS</sequence>
<dbReference type="GO" id="GO:0018738">
    <property type="term" value="F:S-formylglutathione hydrolase activity"/>
    <property type="evidence" value="ECO:0007669"/>
    <property type="project" value="UniProtKB-EC"/>
</dbReference>
<dbReference type="InterPro" id="IPR014186">
    <property type="entry name" value="S-formylglutathione_hydrol"/>
</dbReference>
<keyword evidence="4 7" id="KW-0378">Hydrolase</keyword>
<dbReference type="PANTHER" id="PTHR10061:SF0">
    <property type="entry name" value="S-FORMYLGLUTATHIONE HYDROLASE"/>
    <property type="match status" value="1"/>
</dbReference>
<reference evidence="8 9" key="1">
    <citation type="submission" date="2024-01" db="EMBL/GenBank/DDBJ databases">
        <title>The diversity of rhizobia nodulating Mimosa spp. in eleven states of Brazil covering several biomes is determined by host plant, location, and edaphic factors.</title>
        <authorList>
            <person name="Rouws L."/>
            <person name="Barauna A."/>
            <person name="Beukes C."/>
            <person name="De Faria S.M."/>
            <person name="Gross E."/>
            <person name="Dos Reis Junior F.B."/>
            <person name="Simon M."/>
            <person name="Maluk M."/>
            <person name="Odee D.W."/>
            <person name="Kenicer G."/>
            <person name="Young J.P.W."/>
            <person name="Reis V.M."/>
            <person name="Zilli J."/>
            <person name="James E.K."/>
        </authorList>
    </citation>
    <scope>NUCLEOTIDE SEQUENCE [LARGE SCALE GENOMIC DNA]</scope>
    <source>
        <strain evidence="8 9">JPY530</strain>
    </source>
</reference>
<comment type="caution">
    <text evidence="8">The sequence shown here is derived from an EMBL/GenBank/DDBJ whole genome shotgun (WGS) entry which is preliminary data.</text>
</comment>
<evidence type="ECO:0000256" key="5">
    <source>
        <dbReference type="ARBA" id="ARBA00047590"/>
    </source>
</evidence>
<evidence type="ECO:0000313" key="9">
    <source>
        <dbReference type="Proteomes" id="UP001481677"/>
    </source>
</evidence>
<evidence type="ECO:0000256" key="7">
    <source>
        <dbReference type="RuleBase" id="RU363068"/>
    </source>
</evidence>
<dbReference type="PANTHER" id="PTHR10061">
    <property type="entry name" value="S-FORMYLGLUTATHIONE HYDROLASE"/>
    <property type="match status" value="1"/>
</dbReference>
<dbReference type="InterPro" id="IPR000801">
    <property type="entry name" value="Esterase-like"/>
</dbReference>
<proteinExistence type="inferred from homology"/>
<comment type="catalytic activity">
    <reaction evidence="5 7">
        <text>S-formylglutathione + H2O = formate + glutathione + H(+)</text>
        <dbReference type="Rhea" id="RHEA:14961"/>
        <dbReference type="ChEBI" id="CHEBI:15377"/>
        <dbReference type="ChEBI" id="CHEBI:15378"/>
        <dbReference type="ChEBI" id="CHEBI:15740"/>
        <dbReference type="ChEBI" id="CHEBI:57688"/>
        <dbReference type="ChEBI" id="CHEBI:57925"/>
        <dbReference type="EC" id="3.1.2.12"/>
    </reaction>
</comment>
<evidence type="ECO:0000256" key="4">
    <source>
        <dbReference type="ARBA" id="ARBA00022801"/>
    </source>
</evidence>
<dbReference type="Pfam" id="PF00756">
    <property type="entry name" value="Esterase"/>
    <property type="match status" value="1"/>
</dbReference>
<dbReference type="Gene3D" id="3.40.50.1820">
    <property type="entry name" value="alpha/beta hydrolase"/>
    <property type="match status" value="1"/>
</dbReference>
<evidence type="ECO:0000256" key="1">
    <source>
        <dbReference type="ARBA" id="ARBA00005622"/>
    </source>
</evidence>
<dbReference type="EMBL" id="JAZHGA010000023">
    <property type="protein sequence ID" value="MEM5343397.1"/>
    <property type="molecule type" value="Genomic_DNA"/>
</dbReference>
<dbReference type="Proteomes" id="UP001481677">
    <property type="component" value="Unassembled WGS sequence"/>
</dbReference>
<organism evidence="8 9">
    <name type="scientific">Paraburkholderia azotifigens</name>
    <dbReference type="NCBI Taxonomy" id="2057004"/>
    <lineage>
        <taxon>Bacteria</taxon>
        <taxon>Pseudomonadati</taxon>
        <taxon>Pseudomonadota</taxon>
        <taxon>Betaproteobacteria</taxon>
        <taxon>Burkholderiales</taxon>
        <taxon>Burkholderiaceae</taxon>
        <taxon>Paraburkholderia</taxon>
    </lineage>
</organism>
<dbReference type="EC" id="3.1.2.12" evidence="2 6"/>